<keyword evidence="2" id="KW-0472">Membrane</keyword>
<keyword evidence="2" id="KW-1133">Transmembrane helix</keyword>
<proteinExistence type="predicted"/>
<dbReference type="EMBL" id="BAAAZA010000004">
    <property type="protein sequence ID" value="GAA3855640.1"/>
    <property type="molecule type" value="Genomic_DNA"/>
</dbReference>
<keyword evidence="4" id="KW-1185">Reference proteome</keyword>
<protein>
    <recommendedName>
        <fullName evidence="5">Secreted protein</fullName>
    </recommendedName>
</protein>
<evidence type="ECO:0000256" key="1">
    <source>
        <dbReference type="SAM" id="MobiDB-lite"/>
    </source>
</evidence>
<feature type="transmembrane region" description="Helical" evidence="2">
    <location>
        <begin position="6"/>
        <end position="25"/>
    </location>
</feature>
<dbReference type="Proteomes" id="UP001501563">
    <property type="component" value="Unassembled WGS sequence"/>
</dbReference>
<evidence type="ECO:0000313" key="3">
    <source>
        <dbReference type="EMBL" id="GAA3855640.1"/>
    </source>
</evidence>
<feature type="compositionally biased region" description="Low complexity" evidence="1">
    <location>
        <begin position="183"/>
        <end position="194"/>
    </location>
</feature>
<evidence type="ECO:0008006" key="5">
    <source>
        <dbReference type="Google" id="ProtNLM"/>
    </source>
</evidence>
<reference evidence="4" key="1">
    <citation type="journal article" date="2019" name="Int. J. Syst. Evol. Microbiol.">
        <title>The Global Catalogue of Microorganisms (GCM) 10K type strain sequencing project: providing services to taxonomists for standard genome sequencing and annotation.</title>
        <authorList>
            <consortium name="The Broad Institute Genomics Platform"/>
            <consortium name="The Broad Institute Genome Sequencing Center for Infectious Disease"/>
            <person name="Wu L."/>
            <person name="Ma J."/>
        </authorList>
    </citation>
    <scope>NUCLEOTIDE SEQUENCE [LARGE SCALE GENOMIC DNA]</scope>
    <source>
        <strain evidence="4">JCM 16578</strain>
    </source>
</reference>
<keyword evidence="2" id="KW-0812">Transmembrane</keyword>
<feature type="compositionally biased region" description="Basic residues" evidence="1">
    <location>
        <begin position="212"/>
        <end position="225"/>
    </location>
</feature>
<comment type="caution">
    <text evidence="3">The sequence shown here is derived from an EMBL/GenBank/DDBJ whole genome shotgun (WGS) entry which is preliminary data.</text>
</comment>
<evidence type="ECO:0000256" key="2">
    <source>
        <dbReference type="SAM" id="Phobius"/>
    </source>
</evidence>
<evidence type="ECO:0000313" key="4">
    <source>
        <dbReference type="Proteomes" id="UP001501563"/>
    </source>
</evidence>
<gene>
    <name evidence="3" type="ORF">GCM10022207_18730</name>
</gene>
<dbReference type="RefSeq" id="WP_345547421.1">
    <property type="nucleotide sequence ID" value="NZ_BAAAZA010000004.1"/>
</dbReference>
<organism evidence="3 4">
    <name type="scientific">Streptomyces lannensis</name>
    <dbReference type="NCBI Taxonomy" id="766498"/>
    <lineage>
        <taxon>Bacteria</taxon>
        <taxon>Bacillati</taxon>
        <taxon>Actinomycetota</taxon>
        <taxon>Actinomycetes</taxon>
        <taxon>Kitasatosporales</taxon>
        <taxon>Streptomycetaceae</taxon>
        <taxon>Streptomyces</taxon>
    </lineage>
</organism>
<accession>A0ABP7JW42</accession>
<feature type="region of interest" description="Disordered" evidence="1">
    <location>
        <begin position="183"/>
        <end position="225"/>
    </location>
</feature>
<sequence length="225" mass="24436">MSTGVIIVLIVIVIAAAVLAGAAALSPRARSALGGGSLQHRFGPEYERTVARHDGDTKAAERELTERLKRYGSLRDQPLEPSERERYTALWTAAQERFVDSPGEAVAEADRLLAEVAGARGYPGGDRRDEQFDALSVHHAPHVQGYRRLHRAAPAPGTGSQGGAGTEELRETLLEARALFEELTAPARRQPARAPAEKAPEPASARTEGRSHHPWRFHRQHAKGS</sequence>
<name>A0ABP7JW42_9ACTN</name>